<dbReference type="EMBL" id="AACZ04069166">
    <property type="status" value="NOT_ANNOTATED_CDS"/>
    <property type="molecule type" value="Genomic_DNA"/>
</dbReference>
<sequence length="115" mass="12464">MGSEVTLQRWQDVCSRASLCRGQGVWATHKELALSRLGCRKTPSAWGGQGPMSVLKEAGLDEKGHSLARSDTVPPDPIWGRAGQVLRPRRGPSQNLLPWHVSSRPSSRAPLQSGS</sequence>
<reference evidence="2" key="3">
    <citation type="submission" date="2025-09" db="UniProtKB">
        <authorList>
            <consortium name="Ensembl"/>
        </authorList>
    </citation>
    <scope>IDENTIFICATION</scope>
</reference>
<dbReference type="AlphaFoldDB" id="A0A2I3TXB8"/>
<keyword evidence="3" id="KW-1185">Reference proteome</keyword>
<organism evidence="2 3">
    <name type="scientific">Pan troglodytes</name>
    <name type="common">Chimpanzee</name>
    <dbReference type="NCBI Taxonomy" id="9598"/>
    <lineage>
        <taxon>Eukaryota</taxon>
        <taxon>Metazoa</taxon>
        <taxon>Chordata</taxon>
        <taxon>Craniata</taxon>
        <taxon>Vertebrata</taxon>
        <taxon>Euteleostomi</taxon>
        <taxon>Mammalia</taxon>
        <taxon>Eutheria</taxon>
        <taxon>Euarchontoglires</taxon>
        <taxon>Primates</taxon>
        <taxon>Haplorrhini</taxon>
        <taxon>Catarrhini</taxon>
        <taxon>Hominidae</taxon>
        <taxon>Pan</taxon>
    </lineage>
</organism>
<evidence type="ECO:0000313" key="3">
    <source>
        <dbReference type="Proteomes" id="UP000002277"/>
    </source>
</evidence>
<proteinExistence type="predicted"/>
<evidence type="ECO:0000256" key="1">
    <source>
        <dbReference type="SAM" id="MobiDB-lite"/>
    </source>
</evidence>
<feature type="region of interest" description="Disordered" evidence="1">
    <location>
        <begin position="65"/>
        <end position="115"/>
    </location>
</feature>
<name>A0A2I3TXB8_PANTR</name>
<feature type="compositionally biased region" description="Polar residues" evidence="1">
    <location>
        <begin position="103"/>
        <end position="115"/>
    </location>
</feature>
<dbReference type="OMA" id="WGRVGQV"/>
<dbReference type="InParanoid" id="A0A2I3TXB8"/>
<dbReference type="Proteomes" id="UP000002277">
    <property type="component" value="Chromosome 9"/>
</dbReference>
<dbReference type="Bgee" id="ENSPTRG00000048034">
    <property type="expression patterns" value="Expressed in superior frontal gyrus and 16 other cell types or tissues"/>
</dbReference>
<dbReference type="GeneTree" id="ENSGT00850000133623"/>
<dbReference type="Ensembl" id="ENSPTRT00000096952.1">
    <property type="protein sequence ID" value="ENSPTRP00000093823.1"/>
    <property type="gene ID" value="ENSPTRG00000048034.1"/>
</dbReference>
<reference evidence="2" key="2">
    <citation type="submission" date="2025-08" db="UniProtKB">
        <authorList>
            <consortium name="Ensembl"/>
        </authorList>
    </citation>
    <scope>IDENTIFICATION</scope>
</reference>
<reference evidence="2 3" key="1">
    <citation type="journal article" date="2005" name="Nature">
        <title>Initial sequence of the chimpanzee genome and comparison with the human genome.</title>
        <authorList>
            <consortium name="Chimpanzee sequencing and analysis consortium"/>
        </authorList>
    </citation>
    <scope>NUCLEOTIDE SEQUENCE [LARGE SCALE GENOMIC DNA]</scope>
</reference>
<protein>
    <submittedName>
        <fullName evidence="2">Uncharacterized protein</fullName>
    </submittedName>
</protein>
<accession>A0A2I3TXB8</accession>
<evidence type="ECO:0000313" key="2">
    <source>
        <dbReference type="Ensembl" id="ENSPTRP00000093823.1"/>
    </source>
</evidence>